<organism evidence="1 2">
    <name type="scientific">Shinella lacus</name>
    <dbReference type="NCBI Taxonomy" id="2654216"/>
    <lineage>
        <taxon>Bacteria</taxon>
        <taxon>Pseudomonadati</taxon>
        <taxon>Pseudomonadota</taxon>
        <taxon>Alphaproteobacteria</taxon>
        <taxon>Hyphomicrobiales</taxon>
        <taxon>Rhizobiaceae</taxon>
        <taxon>Shinella</taxon>
    </lineage>
</organism>
<evidence type="ECO:0008006" key="3">
    <source>
        <dbReference type="Google" id="ProtNLM"/>
    </source>
</evidence>
<accession>A0ABT1R830</accession>
<protein>
    <recommendedName>
        <fullName evidence="3">ATP-binding protein</fullName>
    </recommendedName>
</protein>
<reference evidence="1" key="1">
    <citation type="submission" date="2021-07" db="EMBL/GenBank/DDBJ databases">
        <title>Shinella sp. nov., a novel member of the genus Shinella from water.</title>
        <authorList>
            <person name="Deng Y."/>
        </authorList>
    </citation>
    <scope>NUCLEOTIDE SEQUENCE</scope>
    <source>
        <strain evidence="1">CPCC 100929</strain>
    </source>
</reference>
<dbReference type="EMBL" id="WHSB02000004">
    <property type="protein sequence ID" value="MCQ4631234.1"/>
    <property type="molecule type" value="Genomic_DNA"/>
</dbReference>
<dbReference type="Proteomes" id="UP000996601">
    <property type="component" value="Unassembled WGS sequence"/>
</dbReference>
<dbReference type="RefSeq" id="WP_256117755.1">
    <property type="nucleotide sequence ID" value="NZ_WHSB02000004.1"/>
</dbReference>
<comment type="caution">
    <text evidence="1">The sequence shown here is derived from an EMBL/GenBank/DDBJ whole genome shotgun (WGS) entry which is preliminary data.</text>
</comment>
<sequence length="1512" mass="168979">MLDFTKIISGVAGQRDTFEELVCQIARRVPPPGHAEFRRIHGAGGDGGVEAVWILTTGDEHGYQAKFYTKSGDVDWSAIDNSVATALATHPRLTTMIIAIACALTGRTQRVTKKGQPQANGWDAWDQHKAKWEASAKALGRNVAFVPWTAPDLEEMLTRAETTGLTAYWFGGIELSPEWLARQCQRTVAALEERYHPEDHVDVSTAQVFDGLLRNVPFRTMLRGAREDVLENGRLGATPKTLLDAEKQKLTTIAEKIRKFDEATAILELNTDSAFDYTNWRDQAVDLRKYVVEVIQAVNEIARAAKARRPSTTGPHMVDEDHEWPSVDYFIQALRNLQSSLGQFLEAVDSPGSLSDQCRFALLDGRAGSGKSHLIASQVERALGENAPALFLLGTDFTLHGTIENQMIAHFELGGNKFDQFLGALSARAEALGKRALIAIDAVNEGAGVHLWRSALQGLAQRILAYPRLALCVSCRREYVDHLVTPAVNAMATRAEVTGFETPEEIEAAARVYMDRRGIVRPATPWLNPEFSNPLFLRTACLAIERDGRTTFPRGMRGTSEVLNFLLDSTGRHLGTIYDGADTLVGPVRRALLALTGAMASDQRDYITRGRAHTLVEAVFQGFAPPPSKTWLELLRFRGLLRYDPNPAHDPADPLSDQDDVLRISFQRFQDHLVANALLQHVTDPAGLFDAGGSLSFVLGKHGVQWEWRGLFYALFLHFADRYKVELVDLLPGGVDAWWDQWPVQDAYIDSVRWRTVGAFGDRTLELLNRLDCHDEDIIALLIELAVVENHPWNAELLDRNLARRKLPQRDAFWTRRINIAHNDAGHPLTRLISWCLNPGIGRAEDGTLGLALVLLAWACTSSSANVRDTASKSMIRIFLERPALIEPLFIRFVTCDDPYVVERLFGALYGASLRTRDPARLAEYAMTAWRHAFSCGQPPVHILTRDYARGVIELSSSAGGLDPSIDLVRCRPPYGAKAPTFNFTEAKVEARAKRVGADSILRSCYKGLADFGRYTLQYRVERFAAAPLKGPRPLTSAETGRAFLEDVSRGRPDISEAFEALRNAHRLKRISFDAKKFKVTVPTSDRKRIEVAEKALLALLTPAQARRYASDAKRWAANETDHAWIMPGKGLGKQVDSHRAKLWVANRAIDLGWTETIFPRDHTSGEGQGNRGRVERIGKKYQRIAMMELLARLADNNWLKPDWGSPAKTYSDPLDVEFIRDIEPSVLPSDNEMRPAAGMPGVPLLRCPNLGAGEREAWVLDPKLAPQRLALALGSDLDSGAWLTLYRYASHDVEAPRRRGSWDVSWEQSDFHFVSMLLMPPGTREQFVEETEKHGDDFHEWLPGNVTDGPYIGELGRRATWPSDPWSTLDVRGRNTDRSYRVIKPTIGYHWESHLDASLGNGFSRHVPIPWLITALGLRPDIENVGVYADSQGLPIIVSGRDDRHSYILVRRDALLAMARRNEVEPVWTVIGERSARTEGNNRTSDVRVRYNGSLWLDADIAVLRHWSRSD</sequence>
<evidence type="ECO:0000313" key="1">
    <source>
        <dbReference type="EMBL" id="MCQ4631234.1"/>
    </source>
</evidence>
<name>A0ABT1R830_9HYPH</name>
<keyword evidence="2" id="KW-1185">Reference proteome</keyword>
<evidence type="ECO:0000313" key="2">
    <source>
        <dbReference type="Proteomes" id="UP000996601"/>
    </source>
</evidence>
<proteinExistence type="predicted"/>
<gene>
    <name evidence="1" type="ORF">GB927_014365</name>
</gene>